<evidence type="ECO:0000256" key="1">
    <source>
        <dbReference type="SAM" id="MobiDB-lite"/>
    </source>
</evidence>
<reference evidence="3" key="1">
    <citation type="journal article" date="2020" name="Stud. Mycol.">
        <title>101 Dothideomycetes genomes: a test case for predicting lifestyles and emergence of pathogens.</title>
        <authorList>
            <person name="Haridas S."/>
            <person name="Albert R."/>
            <person name="Binder M."/>
            <person name="Bloem J."/>
            <person name="Labutti K."/>
            <person name="Salamov A."/>
            <person name="Andreopoulos B."/>
            <person name="Baker S."/>
            <person name="Barry K."/>
            <person name="Bills G."/>
            <person name="Bluhm B."/>
            <person name="Cannon C."/>
            <person name="Castanera R."/>
            <person name="Culley D."/>
            <person name="Daum C."/>
            <person name="Ezra D."/>
            <person name="Gonzalez J."/>
            <person name="Henrissat B."/>
            <person name="Kuo A."/>
            <person name="Liang C."/>
            <person name="Lipzen A."/>
            <person name="Lutzoni F."/>
            <person name="Magnuson J."/>
            <person name="Mondo S."/>
            <person name="Nolan M."/>
            <person name="Ohm R."/>
            <person name="Pangilinan J."/>
            <person name="Park H.-J."/>
            <person name="Ramirez L."/>
            <person name="Alfaro M."/>
            <person name="Sun H."/>
            <person name="Tritt A."/>
            <person name="Yoshinaga Y."/>
            <person name="Zwiers L.-H."/>
            <person name="Turgeon B."/>
            <person name="Goodwin S."/>
            <person name="Spatafora J."/>
            <person name="Crous P."/>
            <person name="Grigoriev I."/>
        </authorList>
    </citation>
    <scope>NUCLEOTIDE SEQUENCE</scope>
    <source>
        <strain evidence="3">ATCC 74209</strain>
    </source>
</reference>
<dbReference type="Proteomes" id="UP000799536">
    <property type="component" value="Unassembled WGS sequence"/>
</dbReference>
<dbReference type="EMBL" id="ML993878">
    <property type="protein sequence ID" value="KAF2204379.1"/>
    <property type="molecule type" value="Genomic_DNA"/>
</dbReference>
<proteinExistence type="predicted"/>
<name>A0A9P4JW97_9PLEO</name>
<dbReference type="InterPro" id="IPR014044">
    <property type="entry name" value="CAP_dom"/>
</dbReference>
<dbReference type="PRINTS" id="PR00837">
    <property type="entry name" value="V5TPXLIKE"/>
</dbReference>
<sequence>STEDPAPPSSTEAPAPPPSTEAPASPSPTEAPVPPSPTEAPAASSPTPSASKEGSSRVTGYAQATLSSGPAYETMVIYHHNAARALHGAEPLVWNNDLAAKSLDWANNCQFKHNSAGQNLFATSGDAFNVSAGIINSWYNAEIVHMDGYWGAPNIPEPAFSSVGHFTQMVWKSTKSIGCASVDCSGRMVDENGNPIQYSKYTVCDYDPAGNVVGQYAENIVRPSTATVLNWAA</sequence>
<dbReference type="PRINTS" id="PR00838">
    <property type="entry name" value="V5ALLERGEN"/>
</dbReference>
<feature type="compositionally biased region" description="Pro residues" evidence="1">
    <location>
        <begin position="1"/>
        <end position="38"/>
    </location>
</feature>
<feature type="compositionally biased region" description="Low complexity" evidence="1">
    <location>
        <begin position="39"/>
        <end position="51"/>
    </location>
</feature>
<accession>A0A9P4JW97</accession>
<evidence type="ECO:0000259" key="2">
    <source>
        <dbReference type="SMART" id="SM00198"/>
    </source>
</evidence>
<dbReference type="OrthoDB" id="337038at2759"/>
<protein>
    <submittedName>
        <fullName evidence="3">PR-1-like protein</fullName>
    </submittedName>
</protein>
<dbReference type="GO" id="GO:0005576">
    <property type="term" value="C:extracellular region"/>
    <property type="evidence" value="ECO:0007669"/>
    <property type="project" value="InterPro"/>
</dbReference>
<evidence type="ECO:0000313" key="3">
    <source>
        <dbReference type="EMBL" id="KAF2204379.1"/>
    </source>
</evidence>
<dbReference type="InterPro" id="IPR018244">
    <property type="entry name" value="Allrgn_V5/Tpx1_CS"/>
</dbReference>
<dbReference type="Gene3D" id="3.40.33.10">
    <property type="entry name" value="CAP"/>
    <property type="match status" value="1"/>
</dbReference>
<dbReference type="SMART" id="SM00198">
    <property type="entry name" value="SCP"/>
    <property type="match status" value="1"/>
</dbReference>
<keyword evidence="4" id="KW-1185">Reference proteome</keyword>
<dbReference type="AlphaFoldDB" id="A0A9P4JW97"/>
<feature type="domain" description="SCP" evidence="2">
    <location>
        <begin position="71"/>
        <end position="214"/>
    </location>
</feature>
<dbReference type="SUPFAM" id="SSF55797">
    <property type="entry name" value="PR-1-like"/>
    <property type="match status" value="1"/>
</dbReference>
<organism evidence="3 4">
    <name type="scientific">Delitschia confertaspora ATCC 74209</name>
    <dbReference type="NCBI Taxonomy" id="1513339"/>
    <lineage>
        <taxon>Eukaryota</taxon>
        <taxon>Fungi</taxon>
        <taxon>Dikarya</taxon>
        <taxon>Ascomycota</taxon>
        <taxon>Pezizomycotina</taxon>
        <taxon>Dothideomycetes</taxon>
        <taxon>Pleosporomycetidae</taxon>
        <taxon>Pleosporales</taxon>
        <taxon>Delitschiaceae</taxon>
        <taxon>Delitschia</taxon>
    </lineage>
</organism>
<dbReference type="Pfam" id="PF00188">
    <property type="entry name" value="CAP"/>
    <property type="match status" value="1"/>
</dbReference>
<feature type="non-terminal residue" evidence="3">
    <location>
        <position position="1"/>
    </location>
</feature>
<dbReference type="PANTHER" id="PTHR10334">
    <property type="entry name" value="CYSTEINE-RICH SECRETORY PROTEIN-RELATED"/>
    <property type="match status" value="1"/>
</dbReference>
<dbReference type="InterPro" id="IPR002413">
    <property type="entry name" value="V5_allergen-like"/>
</dbReference>
<evidence type="ECO:0000313" key="4">
    <source>
        <dbReference type="Proteomes" id="UP000799536"/>
    </source>
</evidence>
<dbReference type="InterPro" id="IPR035940">
    <property type="entry name" value="CAP_sf"/>
</dbReference>
<dbReference type="PROSITE" id="PS01009">
    <property type="entry name" value="CRISP_1"/>
    <property type="match status" value="1"/>
</dbReference>
<dbReference type="InterPro" id="IPR001283">
    <property type="entry name" value="CRISP-related"/>
</dbReference>
<feature type="region of interest" description="Disordered" evidence="1">
    <location>
        <begin position="1"/>
        <end position="60"/>
    </location>
</feature>
<comment type="caution">
    <text evidence="3">The sequence shown here is derived from an EMBL/GenBank/DDBJ whole genome shotgun (WGS) entry which is preliminary data.</text>
</comment>
<gene>
    <name evidence="3" type="ORF">GQ43DRAFT_364832</name>
</gene>